<dbReference type="PRINTS" id="PR00171">
    <property type="entry name" value="SUGRTRNSPORT"/>
</dbReference>
<feature type="transmembrane region" description="Helical" evidence="6">
    <location>
        <begin position="403"/>
        <end position="423"/>
    </location>
</feature>
<protein>
    <submittedName>
        <fullName evidence="8">MFS transporter</fullName>
    </submittedName>
</protein>
<feature type="transmembrane region" description="Helical" evidence="6">
    <location>
        <begin position="435"/>
        <end position="455"/>
    </location>
</feature>
<evidence type="ECO:0000256" key="1">
    <source>
        <dbReference type="ARBA" id="ARBA00004651"/>
    </source>
</evidence>
<evidence type="ECO:0000256" key="3">
    <source>
        <dbReference type="ARBA" id="ARBA00022692"/>
    </source>
</evidence>
<feature type="transmembrane region" description="Helical" evidence="6">
    <location>
        <begin position="79"/>
        <end position="102"/>
    </location>
</feature>
<dbReference type="InterPro" id="IPR020846">
    <property type="entry name" value="MFS_dom"/>
</dbReference>
<comment type="caution">
    <text evidence="8">The sequence shown here is derived from an EMBL/GenBank/DDBJ whole genome shotgun (WGS) entry which is preliminary data.</text>
</comment>
<dbReference type="EMBL" id="BAABKK010000038">
    <property type="protein sequence ID" value="GAA5201993.1"/>
    <property type="molecule type" value="Genomic_DNA"/>
</dbReference>
<name>A0ABP9SVB1_9MICC</name>
<feature type="transmembrane region" description="Helical" evidence="6">
    <location>
        <begin position="317"/>
        <end position="337"/>
    </location>
</feature>
<sequence length="471" mass="50671">MDLSGYQRCFPSSQIGTTMLSHAQAPASEMTIDSAPLNSFHKRLTLFSSGGPFLDGYILAIIGIALVQVIPAWQMNDWWNGLIGASALIGVFLGGLIFGNLTDKIGRKLMYTIDLMAIIVFSIAQFFVQDPWQLFVLRLLIGIAVGADYPIATALVAEFVPKNWRARLLGGLNAMWFVGATVAAFVGYWLLSLQDGWRWMLLSSAVPAILILIARATIPESPHWLVGKGRHQEALDILKKTIGEGATLEGITAHDPNAAKLSTAKAFKLVLTGGYLHRVIFISIFWTCTIVTLFSIYAFGPQILALFNLQSGDEANIGYGLINLFFLVGNVVALLVVDKLGRRPVLIWGFILSGIGLLFLALFPTAPLGLIALAFAFYAIFNGGPSILEWIYPNELFPTKVRATAVGLCTGTSRIGAAIGTFATPLALTHLGLSGTMWIAAGIALLGAAVSFFMAPETKGQNLEEAAALHA</sequence>
<feature type="transmembrane region" description="Helical" evidence="6">
    <location>
        <begin position="197"/>
        <end position="218"/>
    </location>
</feature>
<dbReference type="PANTHER" id="PTHR48022">
    <property type="entry name" value="PLASTIDIC GLUCOSE TRANSPORTER 4"/>
    <property type="match status" value="1"/>
</dbReference>
<feature type="transmembrane region" description="Helical" evidence="6">
    <location>
        <begin position="53"/>
        <end position="73"/>
    </location>
</feature>
<feature type="transmembrane region" description="Helical" evidence="6">
    <location>
        <begin position="369"/>
        <end position="391"/>
    </location>
</feature>
<dbReference type="CDD" id="cd17316">
    <property type="entry name" value="MFS_SV2_like"/>
    <property type="match status" value="1"/>
</dbReference>
<comment type="subcellular location">
    <subcellularLocation>
        <location evidence="1">Cell membrane</location>
        <topology evidence="1">Multi-pass membrane protein</topology>
    </subcellularLocation>
</comment>
<evidence type="ECO:0000313" key="8">
    <source>
        <dbReference type="EMBL" id="GAA5201993.1"/>
    </source>
</evidence>
<keyword evidence="3 6" id="KW-0812">Transmembrane</keyword>
<keyword evidence="4 6" id="KW-1133">Transmembrane helix</keyword>
<dbReference type="InterPro" id="IPR003663">
    <property type="entry name" value="Sugar/inositol_transpt"/>
</dbReference>
<dbReference type="InterPro" id="IPR005828">
    <property type="entry name" value="MFS_sugar_transport-like"/>
</dbReference>
<proteinExistence type="inferred from homology"/>
<feature type="domain" description="Major facilitator superfamily (MFS) profile" evidence="7">
    <location>
        <begin position="44"/>
        <end position="459"/>
    </location>
</feature>
<evidence type="ECO:0000313" key="9">
    <source>
        <dbReference type="Proteomes" id="UP001500200"/>
    </source>
</evidence>
<evidence type="ECO:0000256" key="4">
    <source>
        <dbReference type="ARBA" id="ARBA00022989"/>
    </source>
</evidence>
<feature type="transmembrane region" description="Helical" evidence="6">
    <location>
        <begin position="168"/>
        <end position="191"/>
    </location>
</feature>
<feature type="transmembrane region" description="Helical" evidence="6">
    <location>
        <begin position="109"/>
        <end position="128"/>
    </location>
</feature>
<organism evidence="8 9">
    <name type="scientific">Arthrobacter gyeryongensis</name>
    <dbReference type="NCBI Taxonomy" id="1650592"/>
    <lineage>
        <taxon>Bacteria</taxon>
        <taxon>Bacillati</taxon>
        <taxon>Actinomycetota</taxon>
        <taxon>Actinomycetes</taxon>
        <taxon>Micrococcales</taxon>
        <taxon>Micrococcaceae</taxon>
        <taxon>Arthrobacter</taxon>
    </lineage>
</organism>
<evidence type="ECO:0000259" key="7">
    <source>
        <dbReference type="PROSITE" id="PS50850"/>
    </source>
</evidence>
<dbReference type="InterPro" id="IPR036259">
    <property type="entry name" value="MFS_trans_sf"/>
</dbReference>
<evidence type="ECO:0000256" key="2">
    <source>
        <dbReference type="ARBA" id="ARBA00010992"/>
    </source>
</evidence>
<feature type="transmembrane region" description="Helical" evidence="6">
    <location>
        <begin position="275"/>
        <end position="297"/>
    </location>
</feature>
<comment type="similarity">
    <text evidence="2">Belongs to the major facilitator superfamily. Sugar transporter (TC 2.A.1.1) family.</text>
</comment>
<dbReference type="InterPro" id="IPR005829">
    <property type="entry name" value="Sugar_transporter_CS"/>
</dbReference>
<dbReference type="Pfam" id="PF00083">
    <property type="entry name" value="Sugar_tr"/>
    <property type="match status" value="1"/>
</dbReference>
<dbReference type="Proteomes" id="UP001500200">
    <property type="component" value="Unassembled WGS sequence"/>
</dbReference>
<dbReference type="PANTHER" id="PTHR48022:SF2">
    <property type="entry name" value="PLASTIDIC GLUCOSE TRANSPORTER 4"/>
    <property type="match status" value="1"/>
</dbReference>
<dbReference type="SUPFAM" id="SSF103473">
    <property type="entry name" value="MFS general substrate transporter"/>
    <property type="match status" value="1"/>
</dbReference>
<feature type="transmembrane region" description="Helical" evidence="6">
    <location>
        <begin position="134"/>
        <end position="156"/>
    </location>
</feature>
<reference evidence="9" key="1">
    <citation type="journal article" date="2019" name="Int. J. Syst. Evol. Microbiol.">
        <title>The Global Catalogue of Microorganisms (GCM) 10K type strain sequencing project: providing services to taxonomists for standard genome sequencing and annotation.</title>
        <authorList>
            <consortium name="The Broad Institute Genomics Platform"/>
            <consortium name="The Broad Institute Genome Sequencing Center for Infectious Disease"/>
            <person name="Wu L."/>
            <person name="Ma J."/>
        </authorList>
    </citation>
    <scope>NUCLEOTIDE SEQUENCE [LARGE SCALE GENOMIC DNA]</scope>
    <source>
        <strain evidence="9">JCM 18514</strain>
    </source>
</reference>
<dbReference type="PROSITE" id="PS00217">
    <property type="entry name" value="SUGAR_TRANSPORT_2"/>
    <property type="match status" value="1"/>
</dbReference>
<accession>A0ABP9SVB1</accession>
<dbReference type="Gene3D" id="1.20.1250.20">
    <property type="entry name" value="MFS general substrate transporter like domains"/>
    <property type="match status" value="1"/>
</dbReference>
<gene>
    <name evidence="8" type="ORF">GCM10023346_47720</name>
</gene>
<evidence type="ECO:0000256" key="6">
    <source>
        <dbReference type="SAM" id="Phobius"/>
    </source>
</evidence>
<keyword evidence="9" id="KW-1185">Reference proteome</keyword>
<keyword evidence="5 6" id="KW-0472">Membrane</keyword>
<feature type="transmembrane region" description="Helical" evidence="6">
    <location>
        <begin position="344"/>
        <end position="363"/>
    </location>
</feature>
<dbReference type="InterPro" id="IPR050360">
    <property type="entry name" value="MFS_Sugar_Transporters"/>
</dbReference>
<dbReference type="PROSITE" id="PS00216">
    <property type="entry name" value="SUGAR_TRANSPORT_1"/>
    <property type="match status" value="1"/>
</dbReference>
<evidence type="ECO:0000256" key="5">
    <source>
        <dbReference type="ARBA" id="ARBA00023136"/>
    </source>
</evidence>
<dbReference type="PROSITE" id="PS50850">
    <property type="entry name" value="MFS"/>
    <property type="match status" value="1"/>
</dbReference>